<sequence>MTAQAQTGAKLATSRALLTLRDFRKLLYLRFAMHWGDGLFQAGLAGAVLFNPERGADPLTIAGGFAALLLPYSLVGPFAGALLDRWDRRRVLVVANLLRGAAIVAAAAAVAAGMQGLPLFTLALLVMGISRFAGAGVSASLPHVVPARRLVAANALSVTAGAMVAVLGGACAIGLRAVLGSGDTGSAWTTSVAVVGSLVAAMLATRFVRGSLGPDTVDEPANVFTAVASGLASGARTAAGTPTVRAGLVALLAHRAAFGISLLLTVLLMRYSFSAVGPLKAGLAGLGELAVMGGAGILLAGLVTPKLVARFGRRAVVTGGLVVAAAAQAGLGLPMVLPTVLLAAFAITAAGQVLKLSVDASIQRDVGDETRGRVFALYDTLFNVTQVAAVSFAAFFVPLDGHSVGLQLVAIAMYLLGVAGHLATSR</sequence>
<dbReference type="Pfam" id="PF07690">
    <property type="entry name" value="MFS_1"/>
    <property type="match status" value="1"/>
</dbReference>
<dbReference type="PANTHER" id="PTHR23513">
    <property type="entry name" value="INTEGRAL MEMBRANE EFFLUX PROTEIN-RELATED"/>
    <property type="match status" value="1"/>
</dbReference>
<reference evidence="7 8" key="1">
    <citation type="submission" date="2020-03" db="EMBL/GenBank/DDBJ databases">
        <title>Sequencing the genomes of 1000 actinobacteria strains.</title>
        <authorList>
            <person name="Klenk H.-P."/>
        </authorList>
    </citation>
    <scope>NUCLEOTIDE SEQUENCE [LARGE SCALE GENOMIC DNA]</scope>
    <source>
        <strain evidence="7 8">DSM 45685</strain>
    </source>
</reference>
<protein>
    <submittedName>
        <fullName evidence="7">MFS family permease</fullName>
    </submittedName>
</protein>
<feature type="transmembrane region" description="Helical" evidence="6">
    <location>
        <begin position="281"/>
        <end position="304"/>
    </location>
</feature>
<dbReference type="InterPro" id="IPR011701">
    <property type="entry name" value="MFS"/>
</dbReference>
<feature type="transmembrane region" description="Helical" evidence="6">
    <location>
        <begin position="27"/>
        <end position="49"/>
    </location>
</feature>
<comment type="caution">
    <text evidence="7">The sequence shown here is derived from an EMBL/GenBank/DDBJ whole genome shotgun (WGS) entry which is preliminary data.</text>
</comment>
<dbReference type="GO" id="GO:0005886">
    <property type="term" value="C:plasma membrane"/>
    <property type="evidence" value="ECO:0007669"/>
    <property type="project" value="UniProtKB-SubCell"/>
</dbReference>
<evidence type="ECO:0000256" key="6">
    <source>
        <dbReference type="SAM" id="Phobius"/>
    </source>
</evidence>
<dbReference type="EMBL" id="JAAOYM010000002">
    <property type="protein sequence ID" value="NIJ14367.1"/>
    <property type="molecule type" value="Genomic_DNA"/>
</dbReference>
<evidence type="ECO:0000256" key="1">
    <source>
        <dbReference type="ARBA" id="ARBA00004651"/>
    </source>
</evidence>
<dbReference type="GO" id="GO:0022857">
    <property type="term" value="F:transmembrane transporter activity"/>
    <property type="evidence" value="ECO:0007669"/>
    <property type="project" value="InterPro"/>
</dbReference>
<keyword evidence="5 6" id="KW-0472">Membrane</keyword>
<dbReference type="Gene3D" id="1.20.1250.20">
    <property type="entry name" value="MFS general substrate transporter like domains"/>
    <property type="match status" value="1"/>
</dbReference>
<evidence type="ECO:0000256" key="3">
    <source>
        <dbReference type="ARBA" id="ARBA00022692"/>
    </source>
</evidence>
<feature type="transmembrane region" description="Helical" evidence="6">
    <location>
        <begin position="185"/>
        <end position="204"/>
    </location>
</feature>
<comment type="subcellular location">
    <subcellularLocation>
        <location evidence="1">Cell membrane</location>
        <topology evidence="1">Multi-pass membrane protein</topology>
    </subcellularLocation>
</comment>
<evidence type="ECO:0000313" key="8">
    <source>
        <dbReference type="Proteomes" id="UP000545493"/>
    </source>
</evidence>
<dbReference type="InterPro" id="IPR036259">
    <property type="entry name" value="MFS_trans_sf"/>
</dbReference>
<organism evidence="7 8">
    <name type="scientific">Saccharomonospora amisosensis</name>
    <dbReference type="NCBI Taxonomy" id="1128677"/>
    <lineage>
        <taxon>Bacteria</taxon>
        <taxon>Bacillati</taxon>
        <taxon>Actinomycetota</taxon>
        <taxon>Actinomycetes</taxon>
        <taxon>Pseudonocardiales</taxon>
        <taxon>Pseudonocardiaceae</taxon>
        <taxon>Saccharomonospora</taxon>
    </lineage>
</organism>
<name>A0A7X5ZSX5_9PSEU</name>
<evidence type="ECO:0000256" key="2">
    <source>
        <dbReference type="ARBA" id="ARBA00022475"/>
    </source>
</evidence>
<feature type="transmembrane region" description="Helical" evidence="6">
    <location>
        <begin position="335"/>
        <end position="354"/>
    </location>
</feature>
<keyword evidence="3 6" id="KW-0812">Transmembrane</keyword>
<feature type="transmembrane region" description="Helical" evidence="6">
    <location>
        <begin position="90"/>
        <end position="113"/>
    </location>
</feature>
<gene>
    <name evidence="7" type="ORF">FHU38_004768</name>
</gene>
<feature type="transmembrane region" description="Helical" evidence="6">
    <location>
        <begin position="246"/>
        <end position="269"/>
    </location>
</feature>
<evidence type="ECO:0000313" key="7">
    <source>
        <dbReference type="EMBL" id="NIJ14367.1"/>
    </source>
</evidence>
<feature type="transmembrane region" description="Helical" evidence="6">
    <location>
        <begin position="311"/>
        <end position="329"/>
    </location>
</feature>
<dbReference type="AlphaFoldDB" id="A0A7X5ZSX5"/>
<evidence type="ECO:0000256" key="5">
    <source>
        <dbReference type="ARBA" id="ARBA00023136"/>
    </source>
</evidence>
<feature type="transmembrane region" description="Helical" evidence="6">
    <location>
        <begin position="404"/>
        <end position="423"/>
    </location>
</feature>
<evidence type="ECO:0000256" key="4">
    <source>
        <dbReference type="ARBA" id="ARBA00022989"/>
    </source>
</evidence>
<keyword evidence="4 6" id="KW-1133">Transmembrane helix</keyword>
<proteinExistence type="predicted"/>
<dbReference type="RefSeq" id="WP_313886889.1">
    <property type="nucleotide sequence ID" value="NZ_JAAOYM010000002.1"/>
</dbReference>
<dbReference type="Proteomes" id="UP000545493">
    <property type="component" value="Unassembled WGS sequence"/>
</dbReference>
<feature type="transmembrane region" description="Helical" evidence="6">
    <location>
        <begin position="153"/>
        <end position="179"/>
    </location>
</feature>
<accession>A0A7X5ZSX5</accession>
<keyword evidence="8" id="KW-1185">Reference proteome</keyword>
<feature type="transmembrane region" description="Helical" evidence="6">
    <location>
        <begin position="119"/>
        <end position="141"/>
    </location>
</feature>
<keyword evidence="2" id="KW-1003">Cell membrane</keyword>
<feature type="transmembrane region" description="Helical" evidence="6">
    <location>
        <begin position="375"/>
        <end position="398"/>
    </location>
</feature>
<dbReference type="SUPFAM" id="SSF103473">
    <property type="entry name" value="MFS general substrate transporter"/>
    <property type="match status" value="1"/>
</dbReference>
<feature type="transmembrane region" description="Helical" evidence="6">
    <location>
        <begin position="61"/>
        <end position="83"/>
    </location>
</feature>
<dbReference type="PANTHER" id="PTHR23513:SF17">
    <property type="entry name" value="MEMBRANE PROTEIN"/>
    <property type="match status" value="1"/>
</dbReference>